<dbReference type="InterPro" id="IPR007539">
    <property type="entry name" value="DUF551"/>
</dbReference>
<feature type="domain" description="DUF551" evidence="1">
    <location>
        <begin position="10"/>
        <end position="71"/>
    </location>
</feature>
<reference evidence="2" key="1">
    <citation type="submission" date="2020-03" db="EMBL/GenBank/DDBJ databases">
        <title>The deep terrestrial virosphere.</title>
        <authorList>
            <person name="Holmfeldt K."/>
            <person name="Nilsson E."/>
            <person name="Simone D."/>
            <person name="Lopez-Fernandez M."/>
            <person name="Wu X."/>
            <person name="de Brujin I."/>
            <person name="Lundin D."/>
            <person name="Andersson A."/>
            <person name="Bertilsson S."/>
            <person name="Dopson M."/>
        </authorList>
    </citation>
    <scope>NUCLEOTIDE SEQUENCE</scope>
    <source>
        <strain evidence="2">MM415B04169</strain>
    </source>
</reference>
<dbReference type="EMBL" id="MT143165">
    <property type="protein sequence ID" value="QJA93638.1"/>
    <property type="molecule type" value="Genomic_DNA"/>
</dbReference>
<accession>A0A6M3LL22</accession>
<gene>
    <name evidence="2" type="ORF">MM415B04169_0007</name>
</gene>
<dbReference type="Pfam" id="PF04448">
    <property type="entry name" value="DUF551"/>
    <property type="match status" value="1"/>
</dbReference>
<evidence type="ECO:0000313" key="2">
    <source>
        <dbReference type="EMBL" id="QJA93638.1"/>
    </source>
</evidence>
<name>A0A6M3LL22_9ZZZZ</name>
<proteinExistence type="predicted"/>
<dbReference type="AlphaFoldDB" id="A0A6M3LL22"/>
<evidence type="ECO:0000259" key="1">
    <source>
        <dbReference type="Pfam" id="PF04448"/>
    </source>
</evidence>
<organism evidence="2">
    <name type="scientific">viral metagenome</name>
    <dbReference type="NCBI Taxonomy" id="1070528"/>
    <lineage>
        <taxon>unclassified sequences</taxon>
        <taxon>metagenomes</taxon>
        <taxon>organismal metagenomes</taxon>
    </lineage>
</organism>
<protein>
    <recommendedName>
        <fullName evidence="1">DUF551 domain-containing protein</fullName>
    </recommendedName>
</protein>
<sequence length="72" mass="8726">MKWKYAIDKPKNSGDYLVWDGFCNAPFIATYHKSFDKWMTHRTKNGKYSQWEKPSECEFNPTHWMRLPKIPI</sequence>